<dbReference type="EMBL" id="ATDL01000018">
    <property type="protein sequence ID" value="ERJ58109.1"/>
    <property type="molecule type" value="Genomic_DNA"/>
</dbReference>
<evidence type="ECO:0000313" key="2">
    <source>
        <dbReference type="EMBL" id="ERJ58109.1"/>
    </source>
</evidence>
<proteinExistence type="predicted"/>
<organism evidence="2 3">
    <name type="scientific">Sphingobacterium paucimobilis HER1398</name>
    <dbReference type="NCBI Taxonomy" id="1346330"/>
    <lineage>
        <taxon>Bacteria</taxon>
        <taxon>Pseudomonadati</taxon>
        <taxon>Bacteroidota</taxon>
        <taxon>Sphingobacteriia</taxon>
        <taxon>Sphingobacteriales</taxon>
        <taxon>Sphingobacteriaceae</taxon>
        <taxon>Sphingobacterium</taxon>
    </lineage>
</organism>
<accession>U2IZK7</accession>
<reference evidence="2 3" key="1">
    <citation type="journal article" date="2013" name="Genome Announc.">
        <title>The Draft Genome Sequence of Sphingomonas paucimobilis Strain HER1398 (Proteobacteria), Host to the Giant PAU Phage, Indicates That It Is a Member of the Genus Sphingobacterium (Bacteroidetes).</title>
        <authorList>
            <person name="White R.A.III."/>
            <person name="Suttle C.A."/>
        </authorList>
    </citation>
    <scope>NUCLEOTIDE SEQUENCE [LARGE SCALE GENOMIC DNA]</scope>
    <source>
        <strain evidence="2 3">HER1398</strain>
    </source>
</reference>
<dbReference type="PATRIC" id="fig|1346330.5.peg.3451"/>
<sequence length="738" mass="84568">MKIPVSPKTHSIKYKKIETADFDCTQFHISKDILTPNPTTEFIDYTEITPKSGSIEDSNTTVLNIGLGLGKSYSLIKLIEKHLNDPTNIVLLSAPFHSLIKEYHNNILKDTSITKKQILTIDDIDKGVKFDVTTHKVHLLTTHLLLSTGIEKQAFPSAKRLDYLHDILTISKENDRKLVLIIDEIHESIELFNETSIQKLWRFKDIIKKIYCASATFSEVSKVVLKYLAELTDNNILIFENEREQRKNLSDLHLHIVSDTSIKSFDYVIEKLIKSMTSSHIDIITPTKSLAQEIRKNIIEAKLKTSKQINICIGQDRNKKSYDPTLLNIGTTFTTGNNITHPDHELIVILPSSRKVILNNIYSSQGYIKLLQTIGRQRNKGKVHIIFDDALFIDSVKHKAFLKPIEEQIVDTGLIENKYCKYSDVNKEFKLLKDTYNKWCTIFKTATTQHEIITRAVTITTPLDVVHFEKFSFEYGDKYLQDNFFCGSIGTFVLWAALFNQFTTCSLVDINTYEQIYRGLKSPSDIQKCIQISIDKVKTQNSGKVLSDKELVEKTKLALCDTSFYIEDKKLSTTKLNNLIEDCIANSTLNLSKPKLKELIKNNIAKDLQDSKTRKIEMVTGEDQDNSLVKEFEEQEKGKKILLELEKMLLATSEVWDKGLNSLDIIQQKVINEPHISSFINNNLSVIKKYLLGQEPRVNRLDDTQLPKLIIELLLVDKNGFKKDEIGAKKNQVYSRRR</sequence>
<dbReference type="InterPro" id="IPR011545">
    <property type="entry name" value="DEAD/DEAH_box_helicase_dom"/>
</dbReference>
<dbReference type="Proteomes" id="UP000016584">
    <property type="component" value="Unassembled WGS sequence"/>
</dbReference>
<gene>
    <name evidence="2" type="ORF">M472_04960</name>
</gene>
<dbReference type="STRING" id="1346330.M472_04960"/>
<keyword evidence="3" id="KW-1185">Reference proteome</keyword>
<dbReference type="Pfam" id="PF00270">
    <property type="entry name" value="DEAD"/>
    <property type="match status" value="1"/>
</dbReference>
<comment type="caution">
    <text evidence="2">The sequence shown here is derived from an EMBL/GenBank/DDBJ whole genome shotgun (WGS) entry which is preliminary data.</text>
</comment>
<dbReference type="GO" id="GO:0003676">
    <property type="term" value="F:nucleic acid binding"/>
    <property type="evidence" value="ECO:0007669"/>
    <property type="project" value="InterPro"/>
</dbReference>
<dbReference type="AlphaFoldDB" id="U2IZK7"/>
<feature type="domain" description="DEAD/DEAH-box helicase" evidence="1">
    <location>
        <begin position="61"/>
        <end position="220"/>
    </location>
</feature>
<evidence type="ECO:0000313" key="3">
    <source>
        <dbReference type="Proteomes" id="UP000016584"/>
    </source>
</evidence>
<protein>
    <recommendedName>
        <fullName evidence="1">DEAD/DEAH-box helicase domain-containing protein</fullName>
    </recommendedName>
</protein>
<dbReference type="eggNOG" id="ENOG502ZAEU">
    <property type="taxonomic scope" value="Bacteria"/>
</dbReference>
<dbReference type="OrthoDB" id="642699at2"/>
<name>U2IZK7_9SPHI</name>
<dbReference type="InterPro" id="IPR027417">
    <property type="entry name" value="P-loop_NTPase"/>
</dbReference>
<dbReference type="SUPFAM" id="SSF52540">
    <property type="entry name" value="P-loop containing nucleoside triphosphate hydrolases"/>
    <property type="match status" value="1"/>
</dbReference>
<evidence type="ECO:0000259" key="1">
    <source>
        <dbReference type="Pfam" id="PF00270"/>
    </source>
</evidence>
<dbReference type="RefSeq" id="WP_021071589.1">
    <property type="nucleotide sequence ID" value="NZ_ATDL01000018.1"/>
</dbReference>
<dbReference type="GO" id="GO:0005524">
    <property type="term" value="F:ATP binding"/>
    <property type="evidence" value="ECO:0007669"/>
    <property type="project" value="InterPro"/>
</dbReference>